<evidence type="ECO:0000313" key="2">
    <source>
        <dbReference type="Proteomes" id="UP000192940"/>
    </source>
</evidence>
<sequence length="85" mass="9772">MKNKRQRLQAIELAKQFEIEYNSDPNNNKFTIEFLGVTGVPGEWSVDYNVYSENACIIDGPLAMIIDDKGNIVSLEEYIMRLRNS</sequence>
<organism evidence="1 2">
    <name type="scientific">Paenibacillus uliginis N3/975</name>
    <dbReference type="NCBI Taxonomy" id="1313296"/>
    <lineage>
        <taxon>Bacteria</taxon>
        <taxon>Bacillati</taxon>
        <taxon>Bacillota</taxon>
        <taxon>Bacilli</taxon>
        <taxon>Bacillales</taxon>
        <taxon>Paenibacillaceae</taxon>
        <taxon>Paenibacillus</taxon>
    </lineage>
</organism>
<dbReference type="STRING" id="1313296.SAMN05661091_2455"/>
<gene>
    <name evidence="1" type="ORF">SAMN05661091_2455</name>
</gene>
<dbReference type="AlphaFoldDB" id="A0A1X7HC97"/>
<dbReference type="EMBL" id="LT840184">
    <property type="protein sequence ID" value="SMF83790.1"/>
    <property type="molecule type" value="Genomic_DNA"/>
</dbReference>
<dbReference type="Proteomes" id="UP000192940">
    <property type="component" value="Chromosome I"/>
</dbReference>
<reference evidence="1 2" key="1">
    <citation type="submission" date="2017-04" db="EMBL/GenBank/DDBJ databases">
        <authorList>
            <person name="Afonso C.L."/>
            <person name="Miller P.J."/>
            <person name="Scott M.A."/>
            <person name="Spackman E."/>
            <person name="Goraichik I."/>
            <person name="Dimitrov K.M."/>
            <person name="Suarez D.L."/>
            <person name="Swayne D.E."/>
        </authorList>
    </citation>
    <scope>NUCLEOTIDE SEQUENCE [LARGE SCALE GENOMIC DNA]</scope>
    <source>
        <strain evidence="1 2">N3/975</strain>
    </source>
</reference>
<evidence type="ECO:0000313" key="1">
    <source>
        <dbReference type="EMBL" id="SMF83790.1"/>
    </source>
</evidence>
<keyword evidence="2" id="KW-1185">Reference proteome</keyword>
<name>A0A1X7HC97_9BACL</name>
<dbReference type="RefSeq" id="WP_208919415.1">
    <property type="nucleotide sequence ID" value="NZ_LT840184.1"/>
</dbReference>
<accession>A0A1X7HC97</accession>
<protein>
    <submittedName>
        <fullName evidence="1">Uncharacterized protein</fullName>
    </submittedName>
</protein>
<proteinExistence type="predicted"/>